<gene>
    <name evidence="2" type="ORF">CMUS01_04102</name>
</gene>
<feature type="compositionally biased region" description="Low complexity" evidence="1">
    <location>
        <begin position="302"/>
        <end position="311"/>
    </location>
</feature>
<evidence type="ECO:0000256" key="1">
    <source>
        <dbReference type="SAM" id="MobiDB-lite"/>
    </source>
</evidence>
<dbReference type="EMBL" id="WIGM01000107">
    <property type="protein sequence ID" value="KAF6839969.1"/>
    <property type="molecule type" value="Genomic_DNA"/>
</dbReference>
<feature type="compositionally biased region" description="Polar residues" evidence="1">
    <location>
        <begin position="388"/>
        <end position="398"/>
    </location>
</feature>
<dbReference type="Proteomes" id="UP000639643">
    <property type="component" value="Unassembled WGS sequence"/>
</dbReference>
<keyword evidence="3" id="KW-1185">Reference proteome</keyword>
<reference evidence="2" key="1">
    <citation type="journal article" date="2020" name="Phytopathology">
        <title>Genome Sequence Resources of Colletotrichum truncatum, C. plurivorum, C. musicola, and C. sojae: Four Species Pathogenic to Soybean (Glycine max).</title>
        <authorList>
            <person name="Rogerio F."/>
            <person name="Boufleur T.R."/>
            <person name="Ciampi-Guillardi M."/>
            <person name="Sukno S.A."/>
            <person name="Thon M.R."/>
            <person name="Massola Junior N.S."/>
            <person name="Baroncelli R."/>
        </authorList>
    </citation>
    <scope>NUCLEOTIDE SEQUENCE</scope>
    <source>
        <strain evidence="2">LFN0074</strain>
    </source>
</reference>
<dbReference type="AlphaFoldDB" id="A0A8H6U117"/>
<organism evidence="2 3">
    <name type="scientific">Colletotrichum musicola</name>
    <dbReference type="NCBI Taxonomy" id="2175873"/>
    <lineage>
        <taxon>Eukaryota</taxon>
        <taxon>Fungi</taxon>
        <taxon>Dikarya</taxon>
        <taxon>Ascomycota</taxon>
        <taxon>Pezizomycotina</taxon>
        <taxon>Sordariomycetes</taxon>
        <taxon>Hypocreomycetidae</taxon>
        <taxon>Glomerellales</taxon>
        <taxon>Glomerellaceae</taxon>
        <taxon>Colletotrichum</taxon>
        <taxon>Colletotrichum orchidearum species complex</taxon>
    </lineage>
</organism>
<comment type="caution">
    <text evidence="2">The sequence shown here is derived from an EMBL/GenBank/DDBJ whole genome shotgun (WGS) entry which is preliminary data.</text>
</comment>
<evidence type="ECO:0000313" key="2">
    <source>
        <dbReference type="EMBL" id="KAF6839969.1"/>
    </source>
</evidence>
<name>A0A8H6U117_9PEZI</name>
<accession>A0A8H6U117</accession>
<proteinExistence type="predicted"/>
<evidence type="ECO:0000313" key="3">
    <source>
        <dbReference type="Proteomes" id="UP000639643"/>
    </source>
</evidence>
<protein>
    <submittedName>
        <fullName evidence="2">Uncharacterized protein</fullName>
    </submittedName>
</protein>
<sequence length="580" mass="62145">MVGGGGGGGGGGSGCIASPSTPHCKILLHLLHLPSCLVPLVPGCASTAAQHNAVQTFLRDPIEVSGSSASQQPSQALAALSVFLGTAPARHGSPQCATPGLGIGINVSLQHRTKENSSFFAPGIRILIHTRPSLGGTFVNPRVRFASYPPSHKQASPSPILSARVRGPERDESSASVGDQLCATVGLRNCGGNPSSTHQSRKRAHLALRANETPFPFPFPPPPGSRGTLHTWVGVQVPVSLSIFSLFPREPQFFHRSRPPDRKPLSSIRAAGAAGYPLWNLCPTLGVGADTALQFVHPPSSPSSSHRGPSPAEHLPHPEETYAASAPFPWLAGLPPERRRPRPTILYPAKQYSRPVVPKLVAITEILAYHITPYTQYMLHGNCHPTISRHQSINQPTDGLQPGPRKPNPTGVEVTSPTRTAGNPKAALRTQSPGSSLLRSRGPSLVPQTHPGLASFRGLDTHQNRAAGLWTTIRHTTLTHASTRTHTTRRRCQQPVSIRIVERFPRQAGRQTPISIASQGTTWHLTSQFQQTAGAEVLREKARLPQALGQSSKETRLDAETTAVKSRSHAEPIWFPALAR</sequence>
<feature type="region of interest" description="Disordered" evidence="1">
    <location>
        <begin position="388"/>
        <end position="446"/>
    </location>
</feature>
<feature type="region of interest" description="Disordered" evidence="1">
    <location>
        <begin position="296"/>
        <end position="318"/>
    </location>
</feature>
<feature type="compositionally biased region" description="Low complexity" evidence="1">
    <location>
        <begin position="432"/>
        <end position="445"/>
    </location>
</feature>